<keyword evidence="1" id="KW-0472">Membrane</keyword>
<dbReference type="EMBL" id="MN739082">
    <property type="protein sequence ID" value="QHS87510.1"/>
    <property type="molecule type" value="Genomic_DNA"/>
</dbReference>
<feature type="transmembrane region" description="Helical" evidence="1">
    <location>
        <begin position="190"/>
        <end position="208"/>
    </location>
</feature>
<proteinExistence type="predicted"/>
<organism evidence="2">
    <name type="scientific">viral metagenome</name>
    <dbReference type="NCBI Taxonomy" id="1070528"/>
    <lineage>
        <taxon>unclassified sequences</taxon>
        <taxon>metagenomes</taxon>
        <taxon>organismal metagenomes</taxon>
    </lineage>
</organism>
<sequence length="212" mass="23798">MLPPNNKYVQIQQTDYSKLIREPKAMDFASINLEVNEYDKAFDGKKSTLILTATPPFGHVYFQPTGETCRDKKTSKMVPRFTVIDAHRKDAKLMDLAERDFNNAAKLKMPTDTQIKANICVPVTIRTIDSEGKTGKETRHVSEFDSENISTDIRESMTNEGTLDKGAALDKSAALSDEDMTLNMDAGQNLFIGSVAVLGLYLFFKVLYKRTQ</sequence>
<reference evidence="2" key="1">
    <citation type="journal article" date="2020" name="Nature">
        <title>Giant virus diversity and host interactions through global metagenomics.</title>
        <authorList>
            <person name="Schulz F."/>
            <person name="Roux S."/>
            <person name="Paez-Espino D."/>
            <person name="Jungbluth S."/>
            <person name="Walsh D.A."/>
            <person name="Denef V.J."/>
            <person name="McMahon K.D."/>
            <person name="Konstantinidis K.T."/>
            <person name="Eloe-Fadrosh E.A."/>
            <person name="Kyrpides N.C."/>
            <person name="Woyke T."/>
        </authorList>
    </citation>
    <scope>NUCLEOTIDE SEQUENCE</scope>
    <source>
        <strain evidence="2">GVMAG-M-3300010157-4</strain>
    </source>
</reference>
<evidence type="ECO:0000313" key="2">
    <source>
        <dbReference type="EMBL" id="QHS87510.1"/>
    </source>
</evidence>
<keyword evidence="1" id="KW-0812">Transmembrane</keyword>
<keyword evidence="1" id="KW-1133">Transmembrane helix</keyword>
<evidence type="ECO:0000256" key="1">
    <source>
        <dbReference type="SAM" id="Phobius"/>
    </source>
</evidence>
<name>A0A6C0B626_9ZZZZ</name>
<protein>
    <submittedName>
        <fullName evidence="2">Uncharacterized protein</fullName>
    </submittedName>
</protein>
<accession>A0A6C0B626</accession>
<dbReference type="AlphaFoldDB" id="A0A6C0B626"/>